<dbReference type="Pfam" id="PF13387">
    <property type="entry name" value="Lnb_N"/>
    <property type="match status" value="1"/>
</dbReference>
<sequence length="408" mass="47143">MKLRSILLFLFPLFCITASAQTDSSHLRISLLTCGPGTELYSTFGHTAIRVTDSARGVDMVYNYGTFDDRDPNFYVKFTRGIMIYALSNYSFQEFLQEYAYERRYVIEQELNLNGDEKQRLYAALQENALEQNRYYNYYFHTDNCTTRARDMITQKTGASVVFKNILPEKVPSFRNLIHTYLNKANQHWSKFGIDLLLGSNLDHKVTNESSMFLPDYLLMGFDSAMVDGRKLVTAKNNVLPVAPVPPSVTLFTPLFVFGMVFIIITLLSFSTQKYAQGFLNVFDAVFFLLIGLFGVVIVTLWAIRVDDVCRNNYNLGWALPTHFFMAFVVYLKRKWIQQYFRVVFVLTLLFAVCWFFIPQKINMAVLPLLGIVLVRSNFRGDLFKKRLKTKNTTNEFFGSNTKNAELK</sequence>
<keyword evidence="1" id="KW-0472">Membrane</keyword>
<feature type="domain" description="Lnb N-terminal periplasmic" evidence="3">
    <location>
        <begin position="20"/>
        <end position="155"/>
    </location>
</feature>
<feature type="signal peptide" evidence="2">
    <location>
        <begin position="1"/>
        <end position="20"/>
    </location>
</feature>
<evidence type="ECO:0000256" key="1">
    <source>
        <dbReference type="SAM" id="Phobius"/>
    </source>
</evidence>
<dbReference type="Pfam" id="PF25221">
    <property type="entry name" value="5TMH_Lnb"/>
    <property type="match status" value="1"/>
</dbReference>
<feature type="chain" id="PRO_5012619047" evidence="2">
    <location>
        <begin position="21"/>
        <end position="408"/>
    </location>
</feature>
<keyword evidence="2" id="KW-0732">Signal</keyword>
<proteinExistence type="predicted"/>
<feature type="transmembrane region" description="Helical" evidence="1">
    <location>
        <begin position="282"/>
        <end position="304"/>
    </location>
</feature>
<keyword evidence="1" id="KW-1133">Transmembrane helix</keyword>
<dbReference type="InterPro" id="IPR025178">
    <property type="entry name" value="Lnb_N"/>
</dbReference>
<keyword evidence="1" id="KW-0812">Transmembrane</keyword>
<organism evidence="5 6">
    <name type="scientific">Niastella populi</name>
    <dbReference type="NCBI Taxonomy" id="550983"/>
    <lineage>
        <taxon>Bacteria</taxon>
        <taxon>Pseudomonadati</taxon>
        <taxon>Bacteroidota</taxon>
        <taxon>Chitinophagia</taxon>
        <taxon>Chitinophagales</taxon>
        <taxon>Chitinophagaceae</taxon>
        <taxon>Niastella</taxon>
    </lineage>
</organism>
<feature type="transmembrane region" description="Helical" evidence="1">
    <location>
        <begin position="316"/>
        <end position="333"/>
    </location>
</feature>
<evidence type="ECO:0000256" key="2">
    <source>
        <dbReference type="SAM" id="SignalP"/>
    </source>
</evidence>
<protein>
    <submittedName>
        <fullName evidence="5">Uncharacterized protein</fullName>
    </submittedName>
</protein>
<gene>
    <name evidence="5" type="ORF">A4R26_24320</name>
</gene>
<dbReference type="InterPro" id="IPR057436">
    <property type="entry name" value="5TMH_Lnb"/>
</dbReference>
<accession>A0A1V9FGV3</accession>
<dbReference type="RefSeq" id="WP_081167405.1">
    <property type="nucleotide sequence ID" value="NZ_LWBP01000192.1"/>
</dbReference>
<dbReference type="OrthoDB" id="319167at2"/>
<dbReference type="AlphaFoldDB" id="A0A1V9FGV3"/>
<keyword evidence="6" id="KW-1185">Reference proteome</keyword>
<evidence type="ECO:0000259" key="3">
    <source>
        <dbReference type="Pfam" id="PF13387"/>
    </source>
</evidence>
<evidence type="ECO:0000313" key="5">
    <source>
        <dbReference type="EMBL" id="OQP57501.1"/>
    </source>
</evidence>
<evidence type="ECO:0000259" key="4">
    <source>
        <dbReference type="Pfam" id="PF25221"/>
    </source>
</evidence>
<name>A0A1V9FGV3_9BACT</name>
<dbReference type="Proteomes" id="UP000192276">
    <property type="component" value="Unassembled WGS sequence"/>
</dbReference>
<feature type="transmembrane region" description="Helical" evidence="1">
    <location>
        <begin position="340"/>
        <end position="358"/>
    </location>
</feature>
<evidence type="ECO:0000313" key="6">
    <source>
        <dbReference type="Proteomes" id="UP000192276"/>
    </source>
</evidence>
<comment type="caution">
    <text evidence="5">The sequence shown here is derived from an EMBL/GenBank/DDBJ whole genome shotgun (WGS) entry which is preliminary data.</text>
</comment>
<feature type="transmembrane region" description="Helical" evidence="1">
    <location>
        <begin position="251"/>
        <end position="270"/>
    </location>
</feature>
<reference evidence="6" key="1">
    <citation type="submission" date="2016-04" db="EMBL/GenBank/DDBJ databases">
        <authorList>
            <person name="Chen L."/>
            <person name="Zhuang W."/>
            <person name="Wang G."/>
        </authorList>
    </citation>
    <scope>NUCLEOTIDE SEQUENCE [LARGE SCALE GENOMIC DNA]</scope>
    <source>
        <strain evidence="6">208</strain>
    </source>
</reference>
<dbReference type="EMBL" id="LWBP01000192">
    <property type="protein sequence ID" value="OQP57501.1"/>
    <property type="molecule type" value="Genomic_DNA"/>
</dbReference>
<feature type="domain" description="Lnb-like transmembrane" evidence="4">
    <location>
        <begin position="250"/>
        <end position="379"/>
    </location>
</feature>
<feature type="transmembrane region" description="Helical" evidence="1">
    <location>
        <begin position="364"/>
        <end position="379"/>
    </location>
</feature>
<dbReference type="STRING" id="550983.A4R26_24320"/>